<keyword evidence="1" id="KW-0812">Transmembrane</keyword>
<evidence type="ECO:0000313" key="2">
    <source>
        <dbReference type="EMBL" id="KZS40881.1"/>
    </source>
</evidence>
<name>A0A163AXQ0_9FLAO</name>
<accession>A0A163AXQ0</accession>
<comment type="caution">
    <text evidence="2">The sequence shown here is derived from an EMBL/GenBank/DDBJ whole genome shotgun (WGS) entry which is preliminary data.</text>
</comment>
<proteinExistence type="predicted"/>
<keyword evidence="1" id="KW-1133">Transmembrane helix</keyword>
<dbReference type="RefSeq" id="WP_066313599.1">
    <property type="nucleotide sequence ID" value="NZ_LQRT01000011.1"/>
</dbReference>
<feature type="transmembrane region" description="Helical" evidence="1">
    <location>
        <begin position="5"/>
        <end position="25"/>
    </location>
</feature>
<reference evidence="2 3" key="1">
    <citation type="submission" date="2016-01" db="EMBL/GenBank/DDBJ databases">
        <title>The draft genome sequence of Aquimarina sp. RZW4-3-2.</title>
        <authorList>
            <person name="Wang Y."/>
        </authorList>
    </citation>
    <scope>NUCLEOTIDE SEQUENCE [LARGE SCALE GENOMIC DNA]</scope>
    <source>
        <strain evidence="2 3">RZW4-3-2</strain>
    </source>
</reference>
<evidence type="ECO:0000256" key="1">
    <source>
        <dbReference type="SAM" id="Phobius"/>
    </source>
</evidence>
<dbReference type="EMBL" id="LQRT01000011">
    <property type="protein sequence ID" value="KZS40881.1"/>
    <property type="molecule type" value="Genomic_DNA"/>
</dbReference>
<keyword evidence="1" id="KW-0472">Membrane</keyword>
<organism evidence="2 3">
    <name type="scientific">Aquimarina aggregata</name>
    <dbReference type="NCBI Taxonomy" id="1642818"/>
    <lineage>
        <taxon>Bacteria</taxon>
        <taxon>Pseudomonadati</taxon>
        <taxon>Bacteroidota</taxon>
        <taxon>Flavobacteriia</taxon>
        <taxon>Flavobacteriales</taxon>
        <taxon>Flavobacteriaceae</taxon>
        <taxon>Aquimarina</taxon>
    </lineage>
</organism>
<evidence type="ECO:0000313" key="3">
    <source>
        <dbReference type="Proteomes" id="UP000076715"/>
    </source>
</evidence>
<protein>
    <submittedName>
        <fullName evidence="2">Uncharacterized protein</fullName>
    </submittedName>
</protein>
<dbReference type="OrthoDB" id="704518at2"/>
<gene>
    <name evidence="2" type="ORF">AWE51_24725</name>
</gene>
<dbReference type="AlphaFoldDB" id="A0A163AXQ0"/>
<dbReference type="STRING" id="1642818.AWE51_24725"/>
<dbReference type="Proteomes" id="UP000076715">
    <property type="component" value="Unassembled WGS sequence"/>
</dbReference>
<keyword evidence="3" id="KW-1185">Reference proteome</keyword>
<sequence>MLKKIVKIVLFLILVIGIFAGYIFFRLHNTIENVLEAKNGWRSEVLEFPLLFAGDLEYTGEEHIRFAPGWGETDRDDYFSYVFLWIIEEEPSLNSSVLENIINTYFDGLMNTGAITKFNFFKDIPKTTSSIKQISPNIFEGSIHLYDEFFAQEMILLNAKIKSEYCPTKKKHLLWFYLSPQADTHHIWEELMTTRLTIDCL</sequence>